<dbReference type="RefSeq" id="WP_110129326.1">
    <property type="nucleotide sequence ID" value="NZ_QHMI01000048.1"/>
</dbReference>
<dbReference type="AlphaFoldDB" id="A0A9X7KXS6"/>
<accession>A0A9X7KXS6</accession>
<sequence>MGKKRKYKCKQCKQLEQKINEANNQEEQRAVIFVFFLILFGLLLITNHIFDFYNESTSALEESKTIKNEKKIMELLAMKIQVCNKEDELQPGIYSFHLDSDTSCNTYKSEYRKLEEKEINKE</sequence>
<evidence type="ECO:0000313" key="2">
    <source>
        <dbReference type="EMBL" id="PXB33677.1"/>
    </source>
</evidence>
<reference evidence="2 3" key="1">
    <citation type="submission" date="2018-05" db="EMBL/GenBank/DDBJ databases">
        <title>Evaluation of testing and processing parameters for the GenePOC Carba assay.</title>
        <authorList>
            <person name="Walsh T.R."/>
        </authorList>
    </citation>
    <scope>NUCLEOTIDE SEQUENCE [LARGE SCALE GENOMIC DNA]</scope>
    <source>
        <strain evidence="2 3">PECIMP</strain>
    </source>
</reference>
<comment type="caution">
    <text evidence="2">The sequence shown here is derived from an EMBL/GenBank/DDBJ whole genome shotgun (WGS) entry which is preliminary data.</text>
</comment>
<dbReference type="Proteomes" id="UP000246375">
    <property type="component" value="Unassembled WGS sequence"/>
</dbReference>
<gene>
    <name evidence="2" type="ORF">DL189_24675</name>
</gene>
<name>A0A9X7KXS6_9ENTR</name>
<proteinExistence type="predicted"/>
<keyword evidence="1" id="KW-0812">Transmembrane</keyword>
<feature type="transmembrane region" description="Helical" evidence="1">
    <location>
        <begin position="30"/>
        <end position="50"/>
    </location>
</feature>
<keyword evidence="1" id="KW-1133">Transmembrane helix</keyword>
<evidence type="ECO:0000313" key="3">
    <source>
        <dbReference type="Proteomes" id="UP000246375"/>
    </source>
</evidence>
<keyword evidence="1" id="KW-0472">Membrane</keyword>
<evidence type="ECO:0000256" key="1">
    <source>
        <dbReference type="SAM" id="Phobius"/>
    </source>
</evidence>
<protein>
    <submittedName>
        <fullName evidence="2">Uncharacterized protein</fullName>
    </submittedName>
</protein>
<organism evidence="2 3">
    <name type="scientific">Enterobacter hormaechei</name>
    <dbReference type="NCBI Taxonomy" id="158836"/>
    <lineage>
        <taxon>Bacteria</taxon>
        <taxon>Pseudomonadati</taxon>
        <taxon>Pseudomonadota</taxon>
        <taxon>Gammaproteobacteria</taxon>
        <taxon>Enterobacterales</taxon>
        <taxon>Enterobacteriaceae</taxon>
        <taxon>Enterobacter</taxon>
        <taxon>Enterobacter cloacae complex</taxon>
    </lineage>
</organism>
<dbReference type="EMBL" id="QHMI01000048">
    <property type="protein sequence ID" value="PXB33677.1"/>
    <property type="molecule type" value="Genomic_DNA"/>
</dbReference>